<keyword evidence="3" id="KW-1185">Reference proteome</keyword>
<sequence length="52" mass="5954">MTRHTISPQPYAVDRKGKTDDKPKSRLAGSEMEDPKRDKAAEEKRNIKTKRG</sequence>
<gene>
    <name evidence="2" type="ORF">Lrub_1027</name>
</gene>
<protein>
    <submittedName>
        <fullName evidence="2">Uncharacterized protein</fullName>
    </submittedName>
</protein>
<name>A0A0W0XWC3_9GAMM</name>
<accession>A0A0W0XWC3</accession>
<organism evidence="2 3">
    <name type="scientific">Legionella rubrilucens</name>
    <dbReference type="NCBI Taxonomy" id="458"/>
    <lineage>
        <taxon>Bacteria</taxon>
        <taxon>Pseudomonadati</taxon>
        <taxon>Pseudomonadota</taxon>
        <taxon>Gammaproteobacteria</taxon>
        <taxon>Legionellales</taxon>
        <taxon>Legionellaceae</taxon>
        <taxon>Legionella</taxon>
    </lineage>
</organism>
<feature type="compositionally biased region" description="Basic and acidic residues" evidence="1">
    <location>
        <begin position="13"/>
        <end position="24"/>
    </location>
</feature>
<reference evidence="2 3" key="1">
    <citation type="submission" date="2015-11" db="EMBL/GenBank/DDBJ databases">
        <title>Genomic analysis of 38 Legionella species identifies large and diverse effector repertoires.</title>
        <authorList>
            <person name="Burstein D."/>
            <person name="Amaro F."/>
            <person name="Zusman T."/>
            <person name="Lifshitz Z."/>
            <person name="Cohen O."/>
            <person name="Gilbert J.A."/>
            <person name="Pupko T."/>
            <person name="Shuman H.A."/>
            <person name="Segal G."/>
        </authorList>
    </citation>
    <scope>NUCLEOTIDE SEQUENCE [LARGE SCALE GENOMIC DNA]</scope>
    <source>
        <strain evidence="2 3">WA-270A-C2</strain>
    </source>
</reference>
<dbReference type="PATRIC" id="fig|458.5.peg.1064"/>
<dbReference type="STRING" id="458.Lrub_1027"/>
<evidence type="ECO:0000313" key="2">
    <source>
        <dbReference type="EMBL" id="KTD48676.1"/>
    </source>
</evidence>
<proteinExistence type="predicted"/>
<dbReference type="RefSeq" id="WP_156413027.1">
    <property type="nucleotide sequence ID" value="NZ_CAAAIN010000001.1"/>
</dbReference>
<dbReference type="EMBL" id="LNYT01000007">
    <property type="protein sequence ID" value="KTD48676.1"/>
    <property type="molecule type" value="Genomic_DNA"/>
</dbReference>
<evidence type="ECO:0000313" key="3">
    <source>
        <dbReference type="Proteomes" id="UP000054608"/>
    </source>
</evidence>
<comment type="caution">
    <text evidence="2">The sequence shown here is derived from an EMBL/GenBank/DDBJ whole genome shotgun (WGS) entry which is preliminary data.</text>
</comment>
<feature type="region of interest" description="Disordered" evidence="1">
    <location>
        <begin position="1"/>
        <end position="52"/>
    </location>
</feature>
<feature type="compositionally biased region" description="Basic and acidic residues" evidence="1">
    <location>
        <begin position="33"/>
        <end position="46"/>
    </location>
</feature>
<dbReference type="Proteomes" id="UP000054608">
    <property type="component" value="Unassembled WGS sequence"/>
</dbReference>
<dbReference type="AlphaFoldDB" id="A0A0W0XWC3"/>
<evidence type="ECO:0000256" key="1">
    <source>
        <dbReference type="SAM" id="MobiDB-lite"/>
    </source>
</evidence>